<keyword evidence="4 5" id="KW-0862">Zinc</keyword>
<dbReference type="GO" id="GO:0005829">
    <property type="term" value="C:cytosol"/>
    <property type="evidence" value="ECO:0007669"/>
    <property type="project" value="TreeGrafter"/>
</dbReference>
<dbReference type="STRING" id="318479.A0A0N4UIF5"/>
<dbReference type="WBParaSite" id="DME_0000738801-mRNA-1">
    <property type="protein sequence ID" value="DME_0000738801-mRNA-1"/>
    <property type="gene ID" value="DME_0000738801"/>
</dbReference>
<dbReference type="Proteomes" id="UP000274756">
    <property type="component" value="Unassembled WGS sequence"/>
</dbReference>
<dbReference type="GO" id="GO:0043186">
    <property type="term" value="C:P granule"/>
    <property type="evidence" value="ECO:0007669"/>
    <property type="project" value="UniProtKB-ARBA"/>
</dbReference>
<dbReference type="Proteomes" id="UP000038040">
    <property type="component" value="Unplaced"/>
</dbReference>
<feature type="zinc finger region" description="C3H1-type" evidence="5">
    <location>
        <begin position="114"/>
        <end position="141"/>
    </location>
</feature>
<dbReference type="AlphaFoldDB" id="A0A0N4UIF5"/>
<evidence type="ECO:0000256" key="5">
    <source>
        <dbReference type="PROSITE-ProRule" id="PRU00723"/>
    </source>
</evidence>
<dbReference type="SUPFAM" id="SSF90229">
    <property type="entry name" value="CCCH zinc finger"/>
    <property type="match status" value="2"/>
</dbReference>
<dbReference type="PANTHER" id="PTHR12547">
    <property type="entry name" value="CCCH ZINC FINGER/TIS11-RELATED"/>
    <property type="match status" value="1"/>
</dbReference>
<evidence type="ECO:0000313" key="10">
    <source>
        <dbReference type="WBParaSite" id="DME_0000738801-mRNA-1"/>
    </source>
</evidence>
<dbReference type="GO" id="GO:0003730">
    <property type="term" value="F:mRNA 3'-UTR binding"/>
    <property type="evidence" value="ECO:0007669"/>
    <property type="project" value="TreeGrafter"/>
</dbReference>
<organism evidence="8 10">
    <name type="scientific">Dracunculus medinensis</name>
    <name type="common">Guinea worm</name>
    <dbReference type="NCBI Taxonomy" id="318479"/>
    <lineage>
        <taxon>Eukaryota</taxon>
        <taxon>Metazoa</taxon>
        <taxon>Ecdysozoa</taxon>
        <taxon>Nematoda</taxon>
        <taxon>Chromadorea</taxon>
        <taxon>Rhabditida</taxon>
        <taxon>Spirurina</taxon>
        <taxon>Dracunculoidea</taxon>
        <taxon>Dracunculidae</taxon>
        <taxon>Dracunculus</taxon>
    </lineage>
</organism>
<feature type="zinc finger region" description="C3H1-type" evidence="5">
    <location>
        <begin position="79"/>
        <end position="102"/>
    </location>
</feature>
<evidence type="ECO:0000313" key="8">
    <source>
        <dbReference type="Proteomes" id="UP000038040"/>
    </source>
</evidence>
<name>A0A0N4UIF5_DRAME</name>
<evidence type="ECO:0000313" key="7">
    <source>
        <dbReference type="EMBL" id="VDN60053.1"/>
    </source>
</evidence>
<evidence type="ECO:0000256" key="4">
    <source>
        <dbReference type="ARBA" id="ARBA00022833"/>
    </source>
</evidence>
<evidence type="ECO:0000256" key="3">
    <source>
        <dbReference type="ARBA" id="ARBA00022771"/>
    </source>
</evidence>
<dbReference type="PROSITE" id="PS50103">
    <property type="entry name" value="ZF_C3H1"/>
    <property type="match status" value="2"/>
</dbReference>
<dbReference type="PANTHER" id="PTHR12547:SF71">
    <property type="entry name" value="CCCH-TYPE ZINC FINGER PROTEIN MOE-3-RELATED"/>
    <property type="match status" value="1"/>
</dbReference>
<dbReference type="Gene3D" id="4.10.1000.10">
    <property type="entry name" value="Zinc finger, CCCH-type"/>
    <property type="match status" value="2"/>
</dbReference>
<dbReference type="EMBL" id="UYYG01001200">
    <property type="protein sequence ID" value="VDN60053.1"/>
    <property type="molecule type" value="Genomic_DNA"/>
</dbReference>
<dbReference type="OrthoDB" id="410307at2759"/>
<evidence type="ECO:0000313" key="9">
    <source>
        <dbReference type="Proteomes" id="UP000274756"/>
    </source>
</evidence>
<dbReference type="InterPro" id="IPR000571">
    <property type="entry name" value="Znf_CCCH"/>
</dbReference>
<feature type="domain" description="C3H1-type" evidence="6">
    <location>
        <begin position="79"/>
        <end position="102"/>
    </location>
</feature>
<dbReference type="GO" id="GO:0008270">
    <property type="term" value="F:zinc ion binding"/>
    <property type="evidence" value="ECO:0007669"/>
    <property type="project" value="UniProtKB-KW"/>
</dbReference>
<gene>
    <name evidence="7" type="ORF">DME_LOCUS10026</name>
</gene>
<proteinExistence type="predicted"/>
<reference evidence="7 9" key="2">
    <citation type="submission" date="2018-11" db="EMBL/GenBank/DDBJ databases">
        <authorList>
            <consortium name="Pathogen Informatics"/>
        </authorList>
    </citation>
    <scope>NUCLEOTIDE SEQUENCE [LARGE SCALE GENOMIC DNA]</scope>
</reference>
<dbReference type="SMART" id="SM00356">
    <property type="entry name" value="ZnF_C3H1"/>
    <property type="match status" value="2"/>
</dbReference>
<evidence type="ECO:0000259" key="6">
    <source>
        <dbReference type="PROSITE" id="PS50103"/>
    </source>
</evidence>
<feature type="domain" description="C3H1-type" evidence="6">
    <location>
        <begin position="114"/>
        <end position="141"/>
    </location>
</feature>
<dbReference type="InterPro" id="IPR036855">
    <property type="entry name" value="Znf_CCCH_sf"/>
</dbReference>
<evidence type="ECO:0000256" key="1">
    <source>
        <dbReference type="ARBA" id="ARBA00022723"/>
    </source>
</evidence>
<keyword evidence="2" id="KW-0677">Repeat</keyword>
<keyword evidence="3 5" id="KW-0863">Zinc-finger</keyword>
<dbReference type="InterPro" id="IPR041367">
    <property type="entry name" value="Znf-CCCH_4"/>
</dbReference>
<keyword evidence="1 5" id="KW-0479">Metal-binding</keyword>
<evidence type="ECO:0000256" key="2">
    <source>
        <dbReference type="ARBA" id="ARBA00022737"/>
    </source>
</evidence>
<reference evidence="10" key="1">
    <citation type="submission" date="2017-02" db="UniProtKB">
        <authorList>
            <consortium name="WormBaseParasite"/>
        </authorList>
    </citation>
    <scope>IDENTIFICATION</scope>
</reference>
<keyword evidence="9" id="KW-1185">Reference proteome</keyword>
<protein>
    <submittedName>
        <fullName evidence="10">C3H1-type domain-containing protein</fullName>
    </submittedName>
</protein>
<accession>A0A0N4UIF5</accession>
<sequence length="298" mass="34409">MPEKRDTDTCMNQQINAIYDHPHHVPIFNTCYQNGKLGLSFLFFIDEESYSDGILTIIQISRLFSSWGGLETDHLILVMCRSWLENTKCAFAKNCRFAHGEEELRPINKKVNSKYKTKICTKYATGICPFGNNCLFIHPYVPNGNPYFHPLRLTERECEKPLKERIESGIPENFQSPMHVFLSIPSHDFNKYYNDDNYMQKNNGEISKLKTIWSSIKDDSKKENTSLVESIKLILTMVKISGRISTDSGIEVTPASTPSIALENNFPEYEIDHQFPDIFGYILYMDNYNRKKASSLEI</sequence>
<dbReference type="Pfam" id="PF18044">
    <property type="entry name" value="zf-CCCH_4"/>
    <property type="match status" value="1"/>
</dbReference>
<dbReference type="InterPro" id="IPR045877">
    <property type="entry name" value="ZFP36-like"/>
</dbReference>